<dbReference type="KEGG" id="ere:EUBREC_0748"/>
<keyword evidence="4 5" id="KW-0031">Aminopeptidase</keyword>
<organism evidence="5 6">
    <name type="scientific">Agathobacter rectalis (strain ATCC 33656 / DSM 3377 / JCM 17463 / KCTC 5835 / VPI 0990)</name>
    <name type="common">Eubacterium rectale</name>
    <dbReference type="NCBI Taxonomy" id="515619"/>
    <lineage>
        <taxon>Bacteria</taxon>
        <taxon>Bacillati</taxon>
        <taxon>Bacillota</taxon>
        <taxon>Clostridia</taxon>
        <taxon>Lachnospirales</taxon>
        <taxon>Lachnospiraceae</taxon>
        <taxon>Agathobacter</taxon>
    </lineage>
</organism>
<dbReference type="HOGENOM" id="CLU_038600_0_1_9"/>
<dbReference type="Pfam" id="PF03051">
    <property type="entry name" value="Peptidase_C1_2"/>
    <property type="match status" value="1"/>
</dbReference>
<dbReference type="PANTHER" id="PTHR10363">
    <property type="entry name" value="BLEOMYCIN HYDROLASE"/>
    <property type="match status" value="1"/>
</dbReference>
<evidence type="ECO:0000256" key="4">
    <source>
        <dbReference type="PIRNR" id="PIRNR005700"/>
    </source>
</evidence>
<dbReference type="PROSITE" id="PS00139">
    <property type="entry name" value="THIOL_PROTEASE_CYS"/>
    <property type="match status" value="1"/>
</dbReference>
<evidence type="ECO:0000313" key="6">
    <source>
        <dbReference type="Proteomes" id="UP000001477"/>
    </source>
</evidence>
<dbReference type="EMBL" id="CP001107">
    <property type="protein sequence ID" value="ACR74534.1"/>
    <property type="molecule type" value="Genomic_DNA"/>
</dbReference>
<protein>
    <recommendedName>
        <fullName evidence="4">Aminopeptidase</fullName>
    </recommendedName>
</protein>
<evidence type="ECO:0000313" key="5">
    <source>
        <dbReference type="EMBL" id="ACR74534.1"/>
    </source>
</evidence>
<name>C4ZEL8_AGARV</name>
<proteinExistence type="inferred from homology"/>
<evidence type="ECO:0000256" key="3">
    <source>
        <dbReference type="ARBA" id="ARBA00022807"/>
    </source>
</evidence>
<dbReference type="PaxDb" id="515619-EUBREC_0748"/>
<dbReference type="SUPFAM" id="SSF54001">
    <property type="entry name" value="Cysteine proteinases"/>
    <property type="match status" value="1"/>
</dbReference>
<dbReference type="STRING" id="515619.EUBREC_0748"/>
<keyword evidence="3 4" id="KW-0788">Thiol protease</keyword>
<dbReference type="GO" id="GO:0005737">
    <property type="term" value="C:cytoplasm"/>
    <property type="evidence" value="ECO:0007669"/>
    <property type="project" value="TreeGrafter"/>
</dbReference>
<dbReference type="PANTHER" id="PTHR10363:SF2">
    <property type="entry name" value="BLEOMYCIN HYDROLASE"/>
    <property type="match status" value="1"/>
</dbReference>
<gene>
    <name evidence="5" type="ordered locus">EUBREC_0748</name>
</gene>
<comment type="similarity">
    <text evidence="4">Belongs to the peptidase C1 family.</text>
</comment>
<keyword evidence="2 4" id="KW-0378">Hydrolase</keyword>
<dbReference type="PIRSF" id="PIRSF005700">
    <property type="entry name" value="PepC"/>
    <property type="match status" value="1"/>
</dbReference>
<accession>C4ZEL8</accession>
<sequence>MDKMADNDLIRNKGIMSAAQTMWTIDFDSEQSLEIGKVQNQKFTGKCWIYAGLNLLRILANRKNSRTSIILSANYIAYYDKYEKSKYFFEKVIETMKLPSDNRLVEHLFKNPCPDAGQWAMFNNIIKKYGIVPQESMPDTYSALDTNQMNICLSTILRDSGCNIRKLNMKGASLEQINSEVETKMDEIRRILSLCLGEPPTEFQYGKMEKKYSPISYYKSEIGVDLDKYLCLINAPMLKVPMYKKYCIQNLNNMSEGKKIEYINLPIETLKEKVIEQIADGTPVWFGCDAGKMIDKKTGIMDDNTFNVSHILNTSYLFSKGEQLEYHQSEMNHAMLIIGIILKDQKVVGFKVEDSHGNQVGKDGYFYMSIDWFEKYVYQVVIDKRYLSMDEEKILDGESLYLMPWNPMGTLAN</sequence>
<dbReference type="GO" id="GO:0006508">
    <property type="term" value="P:proteolysis"/>
    <property type="evidence" value="ECO:0007669"/>
    <property type="project" value="UniProtKB-KW"/>
</dbReference>
<dbReference type="GO" id="GO:0009636">
    <property type="term" value="P:response to toxic substance"/>
    <property type="evidence" value="ECO:0007669"/>
    <property type="project" value="TreeGrafter"/>
</dbReference>
<keyword evidence="1 4" id="KW-0645">Protease</keyword>
<dbReference type="InterPro" id="IPR004134">
    <property type="entry name" value="Peptidase_C1B"/>
</dbReference>
<dbReference type="AlphaFoldDB" id="C4ZEL8"/>
<dbReference type="InterPro" id="IPR038765">
    <property type="entry name" value="Papain-like_cys_pep_sf"/>
</dbReference>
<dbReference type="GO" id="GO:0043418">
    <property type="term" value="P:homocysteine catabolic process"/>
    <property type="evidence" value="ECO:0007669"/>
    <property type="project" value="TreeGrafter"/>
</dbReference>
<dbReference type="Proteomes" id="UP000001477">
    <property type="component" value="Chromosome"/>
</dbReference>
<dbReference type="InterPro" id="IPR000169">
    <property type="entry name" value="Pept_cys_AS"/>
</dbReference>
<evidence type="ECO:0000256" key="2">
    <source>
        <dbReference type="ARBA" id="ARBA00022801"/>
    </source>
</evidence>
<dbReference type="Gene3D" id="3.90.70.10">
    <property type="entry name" value="Cysteine proteinases"/>
    <property type="match status" value="1"/>
</dbReference>
<reference evidence="5 6" key="1">
    <citation type="journal article" date="2009" name="Proc. Natl. Acad. Sci. U.S.A.">
        <title>Characterizing a model human gut microbiota composed of members of its two dominant bacterial phyla.</title>
        <authorList>
            <person name="Mahowald M.A."/>
            <person name="Rey F.E."/>
            <person name="Seedorf H."/>
            <person name="Turnbaugh P.J."/>
            <person name="Fulton R.S."/>
            <person name="Wollam A."/>
            <person name="Shah N."/>
            <person name="Wang C."/>
            <person name="Magrini V."/>
            <person name="Wilson R.K."/>
            <person name="Cantarel B.L."/>
            <person name="Coutinho P.M."/>
            <person name="Henrissat B."/>
            <person name="Crock L.W."/>
            <person name="Russell A."/>
            <person name="Verberkmoes N.C."/>
            <person name="Hettich R.L."/>
            <person name="Gordon J.I."/>
        </authorList>
    </citation>
    <scope>NUCLEOTIDE SEQUENCE [LARGE SCALE GENOMIC DNA]</scope>
    <source>
        <strain evidence="6">ATCC 33656 / DSM 3377 / JCM 17463 / KCTC 5835 / LMG 30912 / VPI 0990</strain>
    </source>
</reference>
<evidence type="ECO:0000256" key="1">
    <source>
        <dbReference type="ARBA" id="ARBA00022670"/>
    </source>
</evidence>
<dbReference type="GO" id="GO:0070005">
    <property type="term" value="F:cysteine-type aminopeptidase activity"/>
    <property type="evidence" value="ECO:0007669"/>
    <property type="project" value="InterPro"/>
</dbReference>